<dbReference type="GO" id="GO:0042802">
    <property type="term" value="F:identical protein binding"/>
    <property type="evidence" value="ECO:0007669"/>
    <property type="project" value="UniProtKB-ARBA"/>
</dbReference>
<dbReference type="InterPro" id="IPR002125">
    <property type="entry name" value="CMP_dCMP_dom"/>
</dbReference>
<dbReference type="GO" id="GO:0004126">
    <property type="term" value="F:cytidine deaminase activity"/>
    <property type="evidence" value="ECO:0007669"/>
    <property type="project" value="UniProtKB-ARBA"/>
</dbReference>
<dbReference type="CDD" id="cd01283">
    <property type="entry name" value="cytidine_deaminase"/>
    <property type="match status" value="1"/>
</dbReference>
<evidence type="ECO:0000256" key="3">
    <source>
        <dbReference type="ARBA" id="ARBA00022801"/>
    </source>
</evidence>
<dbReference type="Gene3D" id="3.40.140.10">
    <property type="entry name" value="Cytidine Deaminase, domain 2"/>
    <property type="match status" value="1"/>
</dbReference>
<gene>
    <name evidence="6" type="ORF">PAI11_38150</name>
</gene>
<dbReference type="AlphaFoldDB" id="H0EAE1"/>
<keyword evidence="3 6" id="KW-0378">Hydrolase</keyword>
<name>H0EAE1_9ACTN</name>
<organism evidence="6 7">
    <name type="scientific">Patulibacter medicamentivorans</name>
    <dbReference type="NCBI Taxonomy" id="1097667"/>
    <lineage>
        <taxon>Bacteria</taxon>
        <taxon>Bacillati</taxon>
        <taxon>Actinomycetota</taxon>
        <taxon>Thermoleophilia</taxon>
        <taxon>Solirubrobacterales</taxon>
        <taxon>Patulibacteraceae</taxon>
        <taxon>Patulibacter</taxon>
    </lineage>
</organism>
<dbReference type="GO" id="GO:0055086">
    <property type="term" value="P:nucleobase-containing small molecule metabolic process"/>
    <property type="evidence" value="ECO:0007669"/>
    <property type="project" value="UniProtKB-ARBA"/>
</dbReference>
<dbReference type="PROSITE" id="PS00903">
    <property type="entry name" value="CYT_DCMP_DEAMINASES_1"/>
    <property type="match status" value="1"/>
</dbReference>
<comment type="caution">
    <text evidence="6">The sequence shown here is derived from an EMBL/GenBank/DDBJ whole genome shotgun (WGS) entry which is preliminary data.</text>
</comment>
<dbReference type="GO" id="GO:0008270">
    <property type="term" value="F:zinc ion binding"/>
    <property type="evidence" value="ECO:0007669"/>
    <property type="project" value="InterPro"/>
</dbReference>
<dbReference type="GO" id="GO:0072527">
    <property type="term" value="P:pyrimidine-containing compound metabolic process"/>
    <property type="evidence" value="ECO:0007669"/>
    <property type="project" value="UniProtKB-ARBA"/>
</dbReference>
<dbReference type="InterPro" id="IPR016192">
    <property type="entry name" value="APOBEC/CMP_deaminase_Zn-bd"/>
</dbReference>
<dbReference type="SUPFAM" id="SSF53927">
    <property type="entry name" value="Cytidine deaminase-like"/>
    <property type="match status" value="1"/>
</dbReference>
<evidence type="ECO:0000313" key="7">
    <source>
        <dbReference type="Proteomes" id="UP000005143"/>
    </source>
</evidence>
<dbReference type="PROSITE" id="PS51747">
    <property type="entry name" value="CYT_DCMP_DEAMINASES_2"/>
    <property type="match status" value="1"/>
</dbReference>
<proteinExistence type="inferred from homology"/>
<keyword evidence="4" id="KW-0862">Zinc</keyword>
<evidence type="ECO:0000259" key="5">
    <source>
        <dbReference type="PROSITE" id="PS51747"/>
    </source>
</evidence>
<keyword evidence="7" id="KW-1185">Reference proteome</keyword>
<dbReference type="EC" id="3.5.4.-" evidence="6"/>
<protein>
    <submittedName>
        <fullName evidence="6">Cytidine deaminase family enzyme</fullName>
        <ecNumber evidence="6">3.5.4.-</ecNumber>
    </submittedName>
</protein>
<keyword evidence="2" id="KW-0479">Metal-binding</keyword>
<evidence type="ECO:0000256" key="1">
    <source>
        <dbReference type="ARBA" id="ARBA00006576"/>
    </source>
</evidence>
<dbReference type="RefSeq" id="WP_007578251.1">
    <property type="nucleotide sequence ID" value="NZ_AGUD01000294.1"/>
</dbReference>
<dbReference type="Pfam" id="PF00383">
    <property type="entry name" value="dCMP_cyt_deam_1"/>
    <property type="match status" value="1"/>
</dbReference>
<dbReference type="EMBL" id="AGUD01000294">
    <property type="protein sequence ID" value="EHN09357.1"/>
    <property type="molecule type" value="Genomic_DNA"/>
</dbReference>
<comment type="similarity">
    <text evidence="1">Belongs to the cytidine and deoxycytidylate deaminase family.</text>
</comment>
<dbReference type="GO" id="GO:0005829">
    <property type="term" value="C:cytosol"/>
    <property type="evidence" value="ECO:0007669"/>
    <property type="project" value="TreeGrafter"/>
</dbReference>
<dbReference type="Proteomes" id="UP000005143">
    <property type="component" value="Unassembled WGS sequence"/>
</dbReference>
<reference evidence="6 7" key="1">
    <citation type="journal article" date="2013" name="Biodegradation">
        <title>Quantitative proteomic analysis of ibuprofen-degrading Patulibacter sp. strain I11.</title>
        <authorList>
            <person name="Almeida B."/>
            <person name="Kjeldal H."/>
            <person name="Lolas I."/>
            <person name="Knudsen A.D."/>
            <person name="Carvalho G."/>
            <person name="Nielsen K.L."/>
            <person name="Barreto Crespo M.T."/>
            <person name="Stensballe A."/>
            <person name="Nielsen J.L."/>
        </authorList>
    </citation>
    <scope>NUCLEOTIDE SEQUENCE [LARGE SCALE GENOMIC DNA]</scope>
    <source>
        <strain evidence="6 7">I11</strain>
    </source>
</reference>
<dbReference type="InterPro" id="IPR016193">
    <property type="entry name" value="Cytidine_deaminase-like"/>
</dbReference>
<feature type="domain" description="CMP/dCMP-type deaminase" evidence="5">
    <location>
        <begin position="11"/>
        <end position="142"/>
    </location>
</feature>
<dbReference type="PANTHER" id="PTHR11644:SF2">
    <property type="entry name" value="CYTIDINE DEAMINASE"/>
    <property type="match status" value="1"/>
</dbReference>
<dbReference type="PANTHER" id="PTHR11644">
    <property type="entry name" value="CYTIDINE DEAMINASE"/>
    <property type="match status" value="1"/>
</dbReference>
<evidence type="ECO:0000313" key="6">
    <source>
        <dbReference type="EMBL" id="EHN09357.1"/>
    </source>
</evidence>
<sequence>MTIAADPPLSPADEALVRAALELLDERAVAGRHEVACALRTRSGAVHRGLHVESSIGRASICAEGVAIGAAAIAGDTEIEVIAAVLRTEDGGWRVVTPCGVCRELISDYGPDAQVIDYDAAREVPVRRVPVRSLLPGKTTRRWAGA</sequence>
<dbReference type="InterPro" id="IPR050202">
    <property type="entry name" value="Cyt/Deoxycyt_deaminase"/>
</dbReference>
<evidence type="ECO:0000256" key="4">
    <source>
        <dbReference type="ARBA" id="ARBA00022833"/>
    </source>
</evidence>
<evidence type="ECO:0000256" key="2">
    <source>
        <dbReference type="ARBA" id="ARBA00022723"/>
    </source>
</evidence>
<accession>H0EAE1</accession>